<dbReference type="SUPFAM" id="SSF51261">
    <property type="entry name" value="Duplicated hybrid motif"/>
    <property type="match status" value="1"/>
</dbReference>
<dbReference type="Gene3D" id="2.70.70.10">
    <property type="entry name" value="Glucose Permease (Domain IIA)"/>
    <property type="match status" value="1"/>
</dbReference>
<evidence type="ECO:0000259" key="1">
    <source>
        <dbReference type="Pfam" id="PF01551"/>
    </source>
</evidence>
<dbReference type="InterPro" id="IPR016047">
    <property type="entry name" value="M23ase_b-sheet_dom"/>
</dbReference>
<dbReference type="Pfam" id="PF01551">
    <property type="entry name" value="Peptidase_M23"/>
    <property type="match status" value="1"/>
</dbReference>
<dbReference type="InterPro" id="IPR011055">
    <property type="entry name" value="Dup_hybrid_motif"/>
</dbReference>
<evidence type="ECO:0000313" key="2">
    <source>
        <dbReference type="EMBL" id="UUI69392.1"/>
    </source>
</evidence>
<reference evidence="2 3" key="1">
    <citation type="submission" date="2022-07" db="EMBL/GenBank/DDBJ databases">
        <title>Novel species in genus Aeromicrobium.</title>
        <authorList>
            <person name="Ye L."/>
        </authorList>
    </citation>
    <scope>NUCLEOTIDE SEQUENCE [LARGE SCALE GENOMIC DNA]</scope>
    <source>
        <strain evidence="3">zg-Y50</strain>
    </source>
</reference>
<protein>
    <submittedName>
        <fullName evidence="2">M23 family metallopeptidase</fullName>
    </submittedName>
</protein>
<evidence type="ECO:0000313" key="3">
    <source>
        <dbReference type="Proteomes" id="UP001315860"/>
    </source>
</evidence>
<accession>A0ABY5KG08</accession>
<dbReference type="EMBL" id="CP101990">
    <property type="protein sequence ID" value="UUI69392.1"/>
    <property type="molecule type" value="Genomic_DNA"/>
</dbReference>
<dbReference type="Proteomes" id="UP001315860">
    <property type="component" value="Chromosome"/>
</dbReference>
<keyword evidence="3" id="KW-1185">Reference proteome</keyword>
<organism evidence="2 3">
    <name type="scientific">Aeromicrobium duanguangcaii</name>
    <dbReference type="NCBI Taxonomy" id="2968086"/>
    <lineage>
        <taxon>Bacteria</taxon>
        <taxon>Bacillati</taxon>
        <taxon>Actinomycetota</taxon>
        <taxon>Actinomycetes</taxon>
        <taxon>Propionibacteriales</taxon>
        <taxon>Nocardioidaceae</taxon>
        <taxon>Aeromicrobium</taxon>
    </lineage>
</organism>
<feature type="domain" description="M23ase beta-sheet core" evidence="1">
    <location>
        <begin position="126"/>
        <end position="183"/>
    </location>
</feature>
<proteinExistence type="predicted"/>
<dbReference type="CDD" id="cd12797">
    <property type="entry name" value="M23_peptidase"/>
    <property type="match status" value="1"/>
</dbReference>
<dbReference type="RefSeq" id="WP_232417151.1">
    <property type="nucleotide sequence ID" value="NZ_CP101990.1"/>
</dbReference>
<sequence length="216" mass="22575">MALPQDHAEPLVLAYPFTGRWMARNSPARRVPSHGTHLMGTTYAIDFVGVDARGRSAPWSWRAALATEPPGAFVGFGRPILAPCPGRVVVVHDGEPDQVARRSPVAGVPYLLRQAERVRGGPPAIAGNHVVVAVSDAGPFVLLAHLRAGSTRVTVGDHVGAGDVLGDCGNSGNSIQPHVHVQATDSLDWQRARGLPIGFVGAHGPGLPAESQIVTA</sequence>
<name>A0ABY5KG08_9ACTN</name>
<gene>
    <name evidence="2" type="ORF">NP095_04635</name>
</gene>